<dbReference type="PANTHER" id="PTHR46599:SF3">
    <property type="entry name" value="PIGGYBAC TRANSPOSABLE ELEMENT-DERIVED PROTEIN 4"/>
    <property type="match status" value="1"/>
</dbReference>
<dbReference type="VEuPathDB" id="FungiDB:FUN_005795"/>
<keyword evidence="4" id="KW-1185">Reference proteome</keyword>
<feature type="compositionally biased region" description="Basic residues" evidence="1">
    <location>
        <begin position="12"/>
        <end position="31"/>
    </location>
</feature>
<dbReference type="InterPro" id="IPR029526">
    <property type="entry name" value="PGBD"/>
</dbReference>
<protein>
    <recommendedName>
        <fullName evidence="2">PiggyBac transposable element-derived protein domain-containing protein</fullName>
    </recommendedName>
</protein>
<feature type="domain" description="PiggyBac transposable element-derived protein" evidence="2">
    <location>
        <begin position="42"/>
        <end position="98"/>
    </location>
</feature>
<evidence type="ECO:0000259" key="2">
    <source>
        <dbReference type="Pfam" id="PF13843"/>
    </source>
</evidence>
<dbReference type="Proteomes" id="UP000234323">
    <property type="component" value="Unassembled WGS sequence"/>
</dbReference>
<dbReference type="AlphaFoldDB" id="A0A2I1GC24"/>
<name>A0A2I1GC24_9GLOM</name>
<evidence type="ECO:0000313" key="4">
    <source>
        <dbReference type="Proteomes" id="UP000234323"/>
    </source>
</evidence>
<accession>A0A2I1GC24</accession>
<organism evidence="3 4">
    <name type="scientific">Rhizophagus irregularis</name>
    <dbReference type="NCBI Taxonomy" id="588596"/>
    <lineage>
        <taxon>Eukaryota</taxon>
        <taxon>Fungi</taxon>
        <taxon>Fungi incertae sedis</taxon>
        <taxon>Mucoromycota</taxon>
        <taxon>Glomeromycotina</taxon>
        <taxon>Glomeromycetes</taxon>
        <taxon>Glomerales</taxon>
        <taxon>Glomeraceae</taxon>
        <taxon>Rhizophagus</taxon>
    </lineage>
</organism>
<dbReference type="PANTHER" id="PTHR46599">
    <property type="entry name" value="PIGGYBAC TRANSPOSABLE ELEMENT-DERIVED PROTEIN 4"/>
    <property type="match status" value="1"/>
</dbReference>
<feature type="region of interest" description="Disordered" evidence="1">
    <location>
        <begin position="11"/>
        <end position="42"/>
    </location>
</feature>
<sequence length="197" mass="22566">MYLGEIEDVRGRGRGRGRSRGRGRGRGRGSRGRGGSNRGRGEGRKWKDLTIKEFWIWLAILIYSGIYKLPSIEDYWNRDSRYPEHKISTFMTLLHFEQDTLSGVVVDNVLAILWMDNGPVTMLSTIHQINGDENRIERVRRRPRKTSTNAAKVRTVFGNASKKSLPIPIVIDDYNHFMGGVDIADQLRGYYNTQLPV</sequence>
<gene>
    <name evidence="3" type="ORF">RhiirA4_418837</name>
</gene>
<dbReference type="VEuPathDB" id="FungiDB:FUN_018639"/>
<dbReference type="VEuPathDB" id="FungiDB:RhiirA1_402899"/>
<dbReference type="EMBL" id="LLXI01000303">
    <property type="protein sequence ID" value="PKY44186.1"/>
    <property type="molecule type" value="Genomic_DNA"/>
</dbReference>
<dbReference type="Pfam" id="PF13843">
    <property type="entry name" value="DDE_Tnp_1_7"/>
    <property type="match status" value="1"/>
</dbReference>
<proteinExistence type="predicted"/>
<evidence type="ECO:0000256" key="1">
    <source>
        <dbReference type="SAM" id="MobiDB-lite"/>
    </source>
</evidence>
<comment type="caution">
    <text evidence="3">The sequence shown here is derived from an EMBL/GenBank/DDBJ whole genome shotgun (WGS) entry which is preliminary data.</text>
</comment>
<reference evidence="3 4" key="1">
    <citation type="submission" date="2015-10" db="EMBL/GenBank/DDBJ databases">
        <title>Genome analyses suggest a sexual origin of heterokaryosis in a supposedly ancient asexual fungus.</title>
        <authorList>
            <person name="Ropars J."/>
            <person name="Sedzielewska K."/>
            <person name="Noel J."/>
            <person name="Charron P."/>
            <person name="Farinelli L."/>
            <person name="Marton T."/>
            <person name="Kruger M."/>
            <person name="Pelin A."/>
            <person name="Brachmann A."/>
            <person name="Corradi N."/>
        </authorList>
    </citation>
    <scope>NUCLEOTIDE SEQUENCE [LARGE SCALE GENOMIC DNA]</scope>
    <source>
        <strain evidence="3 4">A4</strain>
    </source>
</reference>
<evidence type="ECO:0000313" key="3">
    <source>
        <dbReference type="EMBL" id="PKY44186.1"/>
    </source>
</evidence>